<evidence type="ECO:0000313" key="2">
    <source>
        <dbReference type="EMBL" id="KAK3605172.1"/>
    </source>
</evidence>
<feature type="compositionally biased region" description="Polar residues" evidence="1">
    <location>
        <begin position="389"/>
        <end position="398"/>
    </location>
</feature>
<evidence type="ECO:0000256" key="1">
    <source>
        <dbReference type="SAM" id="MobiDB-lite"/>
    </source>
</evidence>
<accession>A0AAE0T7D0</accession>
<dbReference type="AlphaFoldDB" id="A0AAE0T7D0"/>
<feature type="region of interest" description="Disordered" evidence="1">
    <location>
        <begin position="389"/>
        <end position="471"/>
    </location>
</feature>
<reference evidence="2" key="3">
    <citation type="submission" date="2023-05" db="EMBL/GenBank/DDBJ databases">
        <authorList>
            <person name="Smith C.H."/>
        </authorList>
    </citation>
    <scope>NUCLEOTIDE SEQUENCE</scope>
    <source>
        <strain evidence="2">CHS0354</strain>
        <tissue evidence="2">Mantle</tissue>
    </source>
</reference>
<dbReference type="Proteomes" id="UP001195483">
    <property type="component" value="Unassembled WGS sequence"/>
</dbReference>
<feature type="compositionally biased region" description="Low complexity" evidence="1">
    <location>
        <begin position="399"/>
        <end position="442"/>
    </location>
</feature>
<protein>
    <submittedName>
        <fullName evidence="2">Uncharacterized protein</fullName>
    </submittedName>
</protein>
<keyword evidence="3" id="KW-1185">Reference proteome</keyword>
<feature type="region of interest" description="Disordered" evidence="1">
    <location>
        <begin position="280"/>
        <end position="316"/>
    </location>
</feature>
<organism evidence="2 3">
    <name type="scientific">Potamilus streckersoni</name>
    <dbReference type="NCBI Taxonomy" id="2493646"/>
    <lineage>
        <taxon>Eukaryota</taxon>
        <taxon>Metazoa</taxon>
        <taxon>Spiralia</taxon>
        <taxon>Lophotrochozoa</taxon>
        <taxon>Mollusca</taxon>
        <taxon>Bivalvia</taxon>
        <taxon>Autobranchia</taxon>
        <taxon>Heteroconchia</taxon>
        <taxon>Palaeoheterodonta</taxon>
        <taxon>Unionida</taxon>
        <taxon>Unionoidea</taxon>
        <taxon>Unionidae</taxon>
        <taxon>Ambleminae</taxon>
        <taxon>Lampsilini</taxon>
        <taxon>Potamilus</taxon>
    </lineage>
</organism>
<dbReference type="EMBL" id="JAEAOA010000786">
    <property type="protein sequence ID" value="KAK3605172.1"/>
    <property type="molecule type" value="Genomic_DNA"/>
</dbReference>
<gene>
    <name evidence="2" type="ORF">CHS0354_012977</name>
</gene>
<comment type="caution">
    <text evidence="2">The sequence shown here is derived from an EMBL/GenBank/DDBJ whole genome shotgun (WGS) entry which is preliminary data.</text>
</comment>
<reference evidence="2" key="2">
    <citation type="journal article" date="2021" name="Genome Biol. Evol.">
        <title>Developing a high-quality reference genome for a parasitic bivalve with doubly uniparental inheritance (Bivalvia: Unionida).</title>
        <authorList>
            <person name="Smith C.H."/>
        </authorList>
    </citation>
    <scope>NUCLEOTIDE SEQUENCE</scope>
    <source>
        <strain evidence="2">CHS0354</strain>
        <tissue evidence="2">Mantle</tissue>
    </source>
</reference>
<evidence type="ECO:0000313" key="3">
    <source>
        <dbReference type="Proteomes" id="UP001195483"/>
    </source>
</evidence>
<sequence length="548" mass="59750">MDSAYMTYRKKGQVLSDEILFQHHSCYGSNEDYSIVNASCSADTVIAVSTVQAGAKLNNSSCPIAVDGNITVDFEYCCRITVDDCPVNVSTTIWHALCSGNESCLASQAVSVPSNCTSMFRSNTSNMQLDYYCINITRIGSTCAHVTMTTADKALYLWNSGYSYGVNTDTDCVCSIQVESCDANIDVTAMRINLKDDNGTCIQNITFSDSYGNPEMVIDCSKLYDITSLFTSRSNYLLMNLTSDRNNTLGKYWIRFKATEAKSNLQVDCNPAEQQISCTTTSTKSTKTTTTPKTTTATTRRTSATNTGTPPTTAAPTITTKKISMTTGKTEEKQQEDLRYIAYTTLLVPIGIAIICLFRRRHPVMPHNQVSARTPSVISLPDELKSIFSETDSQTEVTSNSSSDAKSNSYTATIPSTPMTTTTETETTSTTTTTSKSSSPLTLVSAPPVSVTHATPRASTTTTETTPNPTRSSIASTVISVLTSNQPSLPPCACSYCGQLGKHYHPIASSSRKYRKKKHFRCRYCGIFWNKTTSLPLYSPCPFISNKS</sequence>
<proteinExistence type="predicted"/>
<reference evidence="2" key="1">
    <citation type="journal article" date="2021" name="Genome Biol. Evol.">
        <title>A High-Quality Reference Genome for a Parasitic Bivalve with Doubly Uniparental Inheritance (Bivalvia: Unionida).</title>
        <authorList>
            <person name="Smith C.H."/>
        </authorList>
    </citation>
    <scope>NUCLEOTIDE SEQUENCE</scope>
    <source>
        <strain evidence="2">CHS0354</strain>
    </source>
</reference>
<name>A0AAE0T7D0_9BIVA</name>
<feature type="compositionally biased region" description="Low complexity" evidence="1">
    <location>
        <begin position="452"/>
        <end position="471"/>
    </location>
</feature>